<keyword evidence="2" id="KW-1185">Reference proteome</keyword>
<sequence length="82" mass="9546">MKRTRRLRWFLRNIRSIFGWSCRTGVRCGCVQCKLRDCRVKLKIDAKGMLATFGGSIDKHNHMNELDKLMECPEGKGVVQFD</sequence>
<proteinExistence type="predicted"/>
<protein>
    <submittedName>
        <fullName evidence="1">Uncharacterized protein</fullName>
    </submittedName>
</protein>
<feature type="non-terminal residue" evidence="1">
    <location>
        <position position="82"/>
    </location>
</feature>
<gene>
    <name evidence="1" type="ORF">pipiens_019467</name>
</gene>
<dbReference type="Proteomes" id="UP001562425">
    <property type="component" value="Unassembled WGS sequence"/>
</dbReference>
<name>A0ABD1DWB7_CULPP</name>
<accession>A0ABD1DWB7</accession>
<evidence type="ECO:0000313" key="2">
    <source>
        <dbReference type="Proteomes" id="UP001562425"/>
    </source>
</evidence>
<comment type="caution">
    <text evidence="1">The sequence shown here is derived from an EMBL/GenBank/DDBJ whole genome shotgun (WGS) entry which is preliminary data.</text>
</comment>
<evidence type="ECO:0000313" key="1">
    <source>
        <dbReference type="EMBL" id="KAL1403207.1"/>
    </source>
</evidence>
<dbReference type="AlphaFoldDB" id="A0ABD1DWB7"/>
<dbReference type="EMBL" id="JBEHCU010001902">
    <property type="protein sequence ID" value="KAL1403207.1"/>
    <property type="molecule type" value="Genomic_DNA"/>
</dbReference>
<reference evidence="1 2" key="1">
    <citation type="submission" date="2024-05" db="EMBL/GenBank/DDBJ databases">
        <title>Culex pipiens pipiens assembly and annotation.</title>
        <authorList>
            <person name="Alout H."/>
            <person name="Durand T."/>
        </authorList>
    </citation>
    <scope>NUCLEOTIDE SEQUENCE [LARGE SCALE GENOMIC DNA]</scope>
    <source>
        <strain evidence="1">HA-2024</strain>
        <tissue evidence="1">Whole body</tissue>
    </source>
</reference>
<organism evidence="1 2">
    <name type="scientific">Culex pipiens pipiens</name>
    <name type="common">Northern house mosquito</name>
    <dbReference type="NCBI Taxonomy" id="38569"/>
    <lineage>
        <taxon>Eukaryota</taxon>
        <taxon>Metazoa</taxon>
        <taxon>Ecdysozoa</taxon>
        <taxon>Arthropoda</taxon>
        <taxon>Hexapoda</taxon>
        <taxon>Insecta</taxon>
        <taxon>Pterygota</taxon>
        <taxon>Neoptera</taxon>
        <taxon>Endopterygota</taxon>
        <taxon>Diptera</taxon>
        <taxon>Nematocera</taxon>
        <taxon>Culicoidea</taxon>
        <taxon>Culicidae</taxon>
        <taxon>Culicinae</taxon>
        <taxon>Culicini</taxon>
        <taxon>Culex</taxon>
        <taxon>Culex</taxon>
    </lineage>
</organism>